<dbReference type="GO" id="GO:0006631">
    <property type="term" value="P:fatty acid metabolic process"/>
    <property type="evidence" value="ECO:0007669"/>
    <property type="project" value="TreeGrafter"/>
</dbReference>
<feature type="domain" description="AMP-dependent synthetase/ligase" evidence="1">
    <location>
        <begin position="96"/>
        <end position="299"/>
    </location>
</feature>
<dbReference type="Gene3D" id="3.40.50.12780">
    <property type="entry name" value="N-terminal domain of ligase-like"/>
    <property type="match status" value="1"/>
</dbReference>
<evidence type="ECO:0000313" key="3">
    <source>
        <dbReference type="Proteomes" id="UP000220914"/>
    </source>
</evidence>
<dbReference type="InterPro" id="IPR042099">
    <property type="entry name" value="ANL_N_sf"/>
</dbReference>
<dbReference type="InterPro" id="IPR045851">
    <property type="entry name" value="AMP-bd_C_sf"/>
</dbReference>
<reference evidence="2 3" key="1">
    <citation type="submission" date="2017-10" db="EMBL/GenBank/DDBJ databases">
        <title>The new phylogeny of genus Mycobacterium.</title>
        <authorList>
            <person name="Tortoli E."/>
            <person name="Trovato A."/>
            <person name="Cirillo D.M."/>
        </authorList>
    </citation>
    <scope>NUCLEOTIDE SEQUENCE [LARGE SCALE GENOMIC DNA]</scope>
    <source>
        <strain evidence="2 3">CCUG37673</strain>
    </source>
</reference>
<dbReference type="EMBL" id="PDCP01000087">
    <property type="protein sequence ID" value="PEG33885.1"/>
    <property type="molecule type" value="Genomic_DNA"/>
</dbReference>
<dbReference type="PANTHER" id="PTHR43201:SF32">
    <property type="entry name" value="2-SUCCINYLBENZOATE--COA LIGASE, CHLOROPLASTIC_PEROXISOMAL"/>
    <property type="match status" value="1"/>
</dbReference>
<dbReference type="Pfam" id="PF00501">
    <property type="entry name" value="AMP-binding"/>
    <property type="match status" value="1"/>
</dbReference>
<proteinExistence type="predicted"/>
<dbReference type="Proteomes" id="UP000220914">
    <property type="component" value="Unassembled WGS sequence"/>
</dbReference>
<dbReference type="SUPFAM" id="SSF56801">
    <property type="entry name" value="Acetyl-CoA synthetase-like"/>
    <property type="match status" value="1"/>
</dbReference>
<dbReference type="AlphaFoldDB" id="A0A2A7MQ91"/>
<protein>
    <recommendedName>
        <fullName evidence="1">AMP-dependent synthetase/ligase domain-containing protein</fullName>
    </recommendedName>
</protein>
<keyword evidence="3" id="KW-1185">Reference proteome</keyword>
<name>A0A2A7MQ91_MYCAG</name>
<dbReference type="Gene3D" id="3.30.300.30">
    <property type="match status" value="1"/>
</dbReference>
<evidence type="ECO:0000259" key="1">
    <source>
        <dbReference type="Pfam" id="PF00501"/>
    </source>
</evidence>
<gene>
    <name evidence="2" type="ORF">CQY20_28380</name>
</gene>
<comment type="caution">
    <text evidence="2">The sequence shown here is derived from an EMBL/GenBank/DDBJ whole genome shotgun (WGS) entry which is preliminary data.</text>
</comment>
<dbReference type="PANTHER" id="PTHR43201">
    <property type="entry name" value="ACYL-COA SYNTHETASE"/>
    <property type="match status" value="1"/>
</dbReference>
<accession>A0A2A7MQ91</accession>
<evidence type="ECO:0000313" key="2">
    <source>
        <dbReference type="EMBL" id="PEG33885.1"/>
    </source>
</evidence>
<dbReference type="GO" id="GO:0031956">
    <property type="term" value="F:medium-chain fatty acid-CoA ligase activity"/>
    <property type="evidence" value="ECO:0007669"/>
    <property type="project" value="TreeGrafter"/>
</dbReference>
<sequence>MDFAMIELEWIKDHPGSSIALVEGDRSISYGELRDLIAATAEVEEEPVRYPFVTGFGIDGIIAYLSSFAAERPIAVGHGESFLIDEQAHFSNLSPATAVVMSTSGTTGLPKLVELSRQNLTSNCRTIATVLGLGPSDRALGLLPLDHSFGLSVLNSTLVSGGTYLVSPRLLSGRSIVNAVESLQITNLPLVPTLAYLLNRKLPSAAVNGLNLVQMAGGGVSRDLITDLGAKLPIDTRIFVMYGLTEATARVSAFDARKRPDKIGSAGVPLPGVTVRISRSDIEEYPEGVGEIVVGGDGVGLNVADNRGELHTGDIGFVDSEGFLYIVGRSGLFAKVGGTKVSLYDLEMRLTSASIVRVAVAFPRQDEVYGESICVLIELHRGTEPSYEAVAQIRECVVDLGLPILFRFVEEIPTTRSRKVRRFGLESAWENATEVPGD</sequence>
<organism evidence="2 3">
    <name type="scientific">Mycolicibacterium agri</name>
    <name type="common">Mycobacterium agri</name>
    <dbReference type="NCBI Taxonomy" id="36811"/>
    <lineage>
        <taxon>Bacteria</taxon>
        <taxon>Bacillati</taxon>
        <taxon>Actinomycetota</taxon>
        <taxon>Actinomycetes</taxon>
        <taxon>Mycobacteriales</taxon>
        <taxon>Mycobacteriaceae</taxon>
        <taxon>Mycolicibacterium</taxon>
    </lineage>
</organism>
<dbReference type="InterPro" id="IPR000873">
    <property type="entry name" value="AMP-dep_synth/lig_dom"/>
</dbReference>